<organism evidence="1 2">
    <name type="scientific">Pseudocohnilembus persalinus</name>
    <name type="common">Ciliate</name>
    <dbReference type="NCBI Taxonomy" id="266149"/>
    <lineage>
        <taxon>Eukaryota</taxon>
        <taxon>Sar</taxon>
        <taxon>Alveolata</taxon>
        <taxon>Ciliophora</taxon>
        <taxon>Intramacronucleata</taxon>
        <taxon>Oligohymenophorea</taxon>
        <taxon>Scuticociliatia</taxon>
        <taxon>Philasterida</taxon>
        <taxon>Pseudocohnilembidae</taxon>
        <taxon>Pseudocohnilembus</taxon>
    </lineage>
</organism>
<protein>
    <submittedName>
        <fullName evidence="1">Uncharacterized protein</fullName>
    </submittedName>
</protein>
<dbReference type="InParanoid" id="A0A0V0QSQ8"/>
<gene>
    <name evidence="1" type="ORF">PPERSA_06602</name>
</gene>
<evidence type="ECO:0000313" key="2">
    <source>
        <dbReference type="Proteomes" id="UP000054937"/>
    </source>
</evidence>
<dbReference type="EMBL" id="LDAU01000110">
    <property type="protein sequence ID" value="KRX04968.1"/>
    <property type="molecule type" value="Genomic_DNA"/>
</dbReference>
<sequence>MSQKCKDFTKQDQVNDTLNKNKKEINYQTKQWHNRFFSAQNSPKCDNYNIIYQKNQAQEDTSHLRNKQYNKILNELQQSKKQLQQKNITDKSMQGIKVGQQQISEFVRTLDDFEIQSDLLQVYNYEMEDFKIKSTENNKKNKIYHTDTNYFDRNLEQDWKINDEQYFLNNTIINDSQHPLLNDLIKLNQNGQNLVYETKLNEKQFNQSINKNFSEQNEQRQKEQWIQKFVLIIKQ</sequence>
<dbReference type="AlphaFoldDB" id="A0A0V0QSQ8"/>
<dbReference type="FunCoup" id="A0A0V0QSQ8">
    <property type="interactions" value="3"/>
</dbReference>
<comment type="caution">
    <text evidence="1">The sequence shown here is derived from an EMBL/GenBank/DDBJ whole genome shotgun (WGS) entry which is preliminary data.</text>
</comment>
<evidence type="ECO:0000313" key="1">
    <source>
        <dbReference type="EMBL" id="KRX04968.1"/>
    </source>
</evidence>
<proteinExistence type="predicted"/>
<reference evidence="1 2" key="1">
    <citation type="journal article" date="2015" name="Sci. Rep.">
        <title>Genome of the facultative scuticociliatosis pathogen Pseudocohnilembus persalinus provides insight into its virulence through horizontal gene transfer.</title>
        <authorList>
            <person name="Xiong J."/>
            <person name="Wang G."/>
            <person name="Cheng J."/>
            <person name="Tian M."/>
            <person name="Pan X."/>
            <person name="Warren A."/>
            <person name="Jiang C."/>
            <person name="Yuan D."/>
            <person name="Miao W."/>
        </authorList>
    </citation>
    <scope>NUCLEOTIDE SEQUENCE [LARGE SCALE GENOMIC DNA]</scope>
    <source>
        <strain evidence="1">36N120E</strain>
    </source>
</reference>
<keyword evidence="2" id="KW-1185">Reference proteome</keyword>
<accession>A0A0V0QSQ8</accession>
<dbReference type="Proteomes" id="UP000054937">
    <property type="component" value="Unassembled WGS sequence"/>
</dbReference>
<name>A0A0V0QSQ8_PSEPJ</name>